<proteinExistence type="predicted"/>
<feature type="transmembrane region" description="Helical" evidence="1">
    <location>
        <begin position="135"/>
        <end position="159"/>
    </location>
</feature>
<feature type="transmembrane region" description="Helical" evidence="1">
    <location>
        <begin position="6"/>
        <end position="26"/>
    </location>
</feature>
<feature type="transmembrane region" description="Helical" evidence="1">
    <location>
        <begin position="165"/>
        <end position="186"/>
    </location>
</feature>
<gene>
    <name evidence="2" type="ORF">OG442_08805</name>
</gene>
<keyword evidence="1" id="KW-1133">Transmembrane helix</keyword>
<dbReference type="InterPro" id="IPR026467">
    <property type="entry name" value="Ser/Gly_Cys_C_dom"/>
</dbReference>
<reference evidence="2" key="1">
    <citation type="submission" date="2022-10" db="EMBL/GenBank/DDBJ databases">
        <title>The complete genomes of actinobacterial strains from the NBC collection.</title>
        <authorList>
            <person name="Joergensen T.S."/>
            <person name="Alvarez Arevalo M."/>
            <person name="Sterndorff E.B."/>
            <person name="Faurdal D."/>
            <person name="Vuksanovic O."/>
            <person name="Mourched A.-S."/>
            <person name="Charusanti P."/>
            <person name="Shaw S."/>
            <person name="Blin K."/>
            <person name="Weber T."/>
        </authorList>
    </citation>
    <scope>NUCLEOTIDE SEQUENCE</scope>
    <source>
        <strain evidence="2">NBC_01432</strain>
    </source>
</reference>
<protein>
    <submittedName>
        <fullName evidence="2">TIGR04222 domain-containing membrane protein</fullName>
    </submittedName>
</protein>
<evidence type="ECO:0000313" key="3">
    <source>
        <dbReference type="Proteomes" id="UP001432209"/>
    </source>
</evidence>
<dbReference type="NCBIfam" id="TIGR04222">
    <property type="entry name" value="near_uncomplex"/>
    <property type="match status" value="1"/>
</dbReference>
<sequence>MDLLVTALQIAIPLSMITLIVGVITLRSRGGAGVVHDLLEVAFLGGGPGRVAETAIVAMHSDGRLGIGGPGVVAIYSHVAHNPVEQAVINEHALAPHGALHSLRLAVMRSDAVQRVGDSLAARGLLVHVRKTRLWVRWGVVQAVLCLPVIPLSIGLLISTGSASVIPNLPLAFFGIFSGVVCALTARQRLTGAGIKARLAFRTANRHITTPAHQIAVDGHMALDDTLLREQLTAARGMRAGRDFQPAPHLAAAAVVWCASAGFGDGGGSGDGGGCGGSGGSGCGGSGGGCGGGGGSGDGGGGGGGGCGGGGGGCGGGGGGG</sequence>
<keyword evidence="1" id="KW-0472">Membrane</keyword>
<dbReference type="RefSeq" id="WP_329075300.1">
    <property type="nucleotide sequence ID" value="NZ_CP109495.1"/>
</dbReference>
<organism evidence="2 3">
    <name type="scientific">Streptomyces niveus</name>
    <name type="common">Streptomyces spheroides</name>
    <dbReference type="NCBI Taxonomy" id="193462"/>
    <lineage>
        <taxon>Bacteria</taxon>
        <taxon>Bacillati</taxon>
        <taxon>Actinomycetota</taxon>
        <taxon>Actinomycetes</taxon>
        <taxon>Kitasatosporales</taxon>
        <taxon>Streptomycetaceae</taxon>
        <taxon>Streptomyces</taxon>
    </lineage>
</organism>
<dbReference type="EMBL" id="CP109495">
    <property type="protein sequence ID" value="WUX51629.1"/>
    <property type="molecule type" value="Genomic_DNA"/>
</dbReference>
<evidence type="ECO:0000313" key="2">
    <source>
        <dbReference type="EMBL" id="WUX51629.1"/>
    </source>
</evidence>
<keyword evidence="1" id="KW-0812">Transmembrane</keyword>
<dbReference type="Proteomes" id="UP001432209">
    <property type="component" value="Chromosome"/>
</dbReference>
<keyword evidence="3" id="KW-1185">Reference proteome</keyword>
<name>A0ABZ1ZZD7_STRNV</name>
<evidence type="ECO:0000256" key="1">
    <source>
        <dbReference type="SAM" id="Phobius"/>
    </source>
</evidence>
<accession>A0ABZ1ZZD7</accession>